<evidence type="ECO:0000313" key="9">
    <source>
        <dbReference type="EMBL" id="MBC8335540.1"/>
    </source>
</evidence>
<keyword evidence="2 6" id="KW-0349">Heme</keyword>
<dbReference type="InterPro" id="IPR009056">
    <property type="entry name" value="Cyt_c-like_dom"/>
</dbReference>
<reference evidence="9 10" key="1">
    <citation type="submission" date="2020-08" db="EMBL/GenBank/DDBJ databases">
        <title>Bridging the membrane lipid divide: bacteria of the FCB group superphylum have the potential to synthesize archaeal ether lipids.</title>
        <authorList>
            <person name="Villanueva L."/>
            <person name="Von Meijenfeldt F.A.B."/>
            <person name="Westbye A.B."/>
            <person name="Yadav S."/>
            <person name="Hopmans E.C."/>
            <person name="Dutilh B.E."/>
            <person name="Sinninghe Damste J.S."/>
        </authorList>
    </citation>
    <scope>NUCLEOTIDE SEQUENCE [LARGE SCALE GENOMIC DNA]</scope>
    <source>
        <strain evidence="9">NIOZ-UU36</strain>
    </source>
</reference>
<sequence>MSNLAHNRRKQKQTQGLRKTLGLVFGGVLIIGLALWLVSQSKRSSDEVSKTDLLALGEEVYLANCAACHGIDGGGHEAVEAAPALNATEHAWHHADGHLQRLIVNGGQLMPPFGESLTDDEIVALIRYFQTWWAEGQLNSQQSLSGQDPLQ</sequence>
<evidence type="ECO:0000256" key="5">
    <source>
        <dbReference type="ARBA" id="ARBA00023004"/>
    </source>
</evidence>
<proteinExistence type="predicted"/>
<evidence type="ECO:0000259" key="8">
    <source>
        <dbReference type="PROSITE" id="PS51007"/>
    </source>
</evidence>
<dbReference type="SUPFAM" id="SSF46626">
    <property type="entry name" value="Cytochrome c"/>
    <property type="match status" value="1"/>
</dbReference>
<evidence type="ECO:0000256" key="3">
    <source>
        <dbReference type="ARBA" id="ARBA00022723"/>
    </source>
</evidence>
<dbReference type="AlphaFoldDB" id="A0A8J6NJ97"/>
<dbReference type="Gene3D" id="1.10.760.10">
    <property type="entry name" value="Cytochrome c-like domain"/>
    <property type="match status" value="1"/>
</dbReference>
<keyword evidence="1" id="KW-0813">Transport</keyword>
<dbReference type="InterPro" id="IPR051459">
    <property type="entry name" value="Cytochrome_c-type_DH"/>
</dbReference>
<dbReference type="InterPro" id="IPR036909">
    <property type="entry name" value="Cyt_c-like_dom_sf"/>
</dbReference>
<comment type="caution">
    <text evidence="9">The sequence shown here is derived from an EMBL/GenBank/DDBJ whole genome shotgun (WGS) entry which is preliminary data.</text>
</comment>
<evidence type="ECO:0000313" key="10">
    <source>
        <dbReference type="Proteomes" id="UP000614469"/>
    </source>
</evidence>
<dbReference type="GO" id="GO:0005506">
    <property type="term" value="F:iron ion binding"/>
    <property type="evidence" value="ECO:0007669"/>
    <property type="project" value="InterPro"/>
</dbReference>
<dbReference type="PANTHER" id="PTHR35008">
    <property type="entry name" value="BLL4482 PROTEIN-RELATED"/>
    <property type="match status" value="1"/>
</dbReference>
<keyword evidence="3 6" id="KW-0479">Metal-binding</keyword>
<accession>A0A8J6NJ97</accession>
<protein>
    <submittedName>
        <fullName evidence="9">Cytochrome c</fullName>
    </submittedName>
</protein>
<feature type="transmembrane region" description="Helical" evidence="7">
    <location>
        <begin position="21"/>
        <end position="39"/>
    </location>
</feature>
<keyword evidence="5 6" id="KW-0408">Iron</keyword>
<dbReference type="GO" id="GO:0020037">
    <property type="term" value="F:heme binding"/>
    <property type="evidence" value="ECO:0007669"/>
    <property type="project" value="InterPro"/>
</dbReference>
<dbReference type="InterPro" id="IPR008168">
    <property type="entry name" value="Cyt_C_IC"/>
</dbReference>
<evidence type="ECO:0000256" key="1">
    <source>
        <dbReference type="ARBA" id="ARBA00022448"/>
    </source>
</evidence>
<dbReference type="GO" id="GO:0009055">
    <property type="term" value="F:electron transfer activity"/>
    <property type="evidence" value="ECO:0007669"/>
    <property type="project" value="InterPro"/>
</dbReference>
<organism evidence="9 10">
    <name type="scientific">Candidatus Desulfolinea nitratireducens</name>
    <dbReference type="NCBI Taxonomy" id="2841698"/>
    <lineage>
        <taxon>Bacteria</taxon>
        <taxon>Bacillati</taxon>
        <taxon>Chloroflexota</taxon>
        <taxon>Anaerolineae</taxon>
        <taxon>Anaerolineales</taxon>
        <taxon>Anaerolineales incertae sedis</taxon>
        <taxon>Candidatus Desulfolinea</taxon>
    </lineage>
</organism>
<dbReference type="Pfam" id="PF13442">
    <property type="entry name" value="Cytochrome_CBB3"/>
    <property type="match status" value="1"/>
</dbReference>
<dbReference type="Proteomes" id="UP000614469">
    <property type="component" value="Unassembled WGS sequence"/>
</dbReference>
<evidence type="ECO:0000256" key="4">
    <source>
        <dbReference type="ARBA" id="ARBA00022982"/>
    </source>
</evidence>
<keyword evidence="4" id="KW-0249">Electron transport</keyword>
<evidence type="ECO:0000256" key="7">
    <source>
        <dbReference type="SAM" id="Phobius"/>
    </source>
</evidence>
<dbReference type="PROSITE" id="PS51007">
    <property type="entry name" value="CYTC"/>
    <property type="match status" value="1"/>
</dbReference>
<dbReference type="EMBL" id="JACNJN010000113">
    <property type="protein sequence ID" value="MBC8335540.1"/>
    <property type="molecule type" value="Genomic_DNA"/>
</dbReference>
<keyword evidence="7" id="KW-0472">Membrane</keyword>
<keyword evidence="7" id="KW-0812">Transmembrane</keyword>
<dbReference type="PANTHER" id="PTHR35008:SF4">
    <property type="entry name" value="BLL4482 PROTEIN"/>
    <property type="match status" value="1"/>
</dbReference>
<name>A0A8J6NJ97_9CHLR</name>
<evidence type="ECO:0000256" key="6">
    <source>
        <dbReference type="PROSITE-ProRule" id="PRU00433"/>
    </source>
</evidence>
<evidence type="ECO:0000256" key="2">
    <source>
        <dbReference type="ARBA" id="ARBA00022617"/>
    </source>
</evidence>
<gene>
    <name evidence="9" type="ORF">H8E29_09760</name>
</gene>
<dbReference type="PRINTS" id="PR00605">
    <property type="entry name" value="CYTCHROMECIC"/>
</dbReference>
<keyword evidence="7" id="KW-1133">Transmembrane helix</keyword>
<feature type="domain" description="Cytochrome c" evidence="8">
    <location>
        <begin position="52"/>
        <end position="133"/>
    </location>
</feature>